<keyword evidence="2 6" id="KW-0698">rRNA processing</keyword>
<reference evidence="7" key="2">
    <citation type="journal article" date="2021" name="PeerJ">
        <title>Extensive microbial diversity within the chicken gut microbiome revealed by metagenomics and culture.</title>
        <authorList>
            <person name="Gilroy R."/>
            <person name="Ravi A."/>
            <person name="Getino M."/>
            <person name="Pursley I."/>
            <person name="Horton D.L."/>
            <person name="Alikhan N.F."/>
            <person name="Baker D."/>
            <person name="Gharbi K."/>
            <person name="Hall N."/>
            <person name="Watson M."/>
            <person name="Adriaenssens E.M."/>
            <person name="Foster-Nyarko E."/>
            <person name="Jarju S."/>
            <person name="Secka A."/>
            <person name="Antonio M."/>
            <person name="Oren A."/>
            <person name="Chaudhuri R.R."/>
            <person name="La Ragione R."/>
            <person name="Hildebrand F."/>
            <person name="Pallen M.J."/>
        </authorList>
    </citation>
    <scope>NUCLEOTIDE SEQUENCE</scope>
    <source>
        <strain evidence="7">1063</strain>
    </source>
</reference>
<dbReference type="HAMAP" id="MF_00074">
    <property type="entry name" value="16SrRNA_methyltr_G"/>
    <property type="match status" value="1"/>
</dbReference>
<evidence type="ECO:0000313" key="8">
    <source>
        <dbReference type="Proteomes" id="UP000824088"/>
    </source>
</evidence>
<evidence type="ECO:0000256" key="6">
    <source>
        <dbReference type="HAMAP-Rule" id="MF_00074"/>
    </source>
</evidence>
<evidence type="ECO:0000256" key="2">
    <source>
        <dbReference type="ARBA" id="ARBA00022552"/>
    </source>
</evidence>
<evidence type="ECO:0000256" key="1">
    <source>
        <dbReference type="ARBA" id="ARBA00022490"/>
    </source>
</evidence>
<dbReference type="InterPro" id="IPR029063">
    <property type="entry name" value="SAM-dependent_MTases_sf"/>
</dbReference>
<protein>
    <recommendedName>
        <fullName evidence="6">Ribosomal RNA small subunit methyltransferase G</fullName>
        <ecNumber evidence="6">2.1.1.-</ecNumber>
    </recommendedName>
    <alternativeName>
        <fullName evidence="6">16S rRNA 7-methylguanosine methyltransferase</fullName>
        <shortName evidence="6">16S rRNA m7G methyltransferase</shortName>
    </alternativeName>
</protein>
<dbReference type="Gene3D" id="3.40.50.150">
    <property type="entry name" value="Vaccinia Virus protein VP39"/>
    <property type="match status" value="1"/>
</dbReference>
<evidence type="ECO:0000256" key="5">
    <source>
        <dbReference type="ARBA" id="ARBA00022691"/>
    </source>
</evidence>
<sequence length="230" mass="25013">MIDKELLAKEAKSFGVSLSSATVDILDSFSVYVSEQNKLFNLTAITEGREFTEKHLIDSLSAVQFIPENSTLCDIGAGAGFPSFPIAAVRRDVNVTALDSTSKKTSFVLRAATAFGILNLSVLTARAEECVHERESFDVVTARAVAPLGILSEIALPLVKPGGIFIAYKTDPDEPVSLSALDLLGGSLQEKFVYSLPSGDRRCLFVFRKTKRTDADFPRQFGKIKKSPLF</sequence>
<keyword evidence="1 6" id="KW-0963">Cytoplasm</keyword>
<accession>A0A9D1HT07</accession>
<comment type="similarity">
    <text evidence="6">Belongs to the methyltransferase superfamily. RNA methyltransferase RsmG family.</text>
</comment>
<dbReference type="Pfam" id="PF02527">
    <property type="entry name" value="GidB"/>
    <property type="match status" value="1"/>
</dbReference>
<dbReference type="CDD" id="cd02440">
    <property type="entry name" value="AdoMet_MTases"/>
    <property type="match status" value="1"/>
</dbReference>
<dbReference type="GO" id="GO:0005829">
    <property type="term" value="C:cytosol"/>
    <property type="evidence" value="ECO:0007669"/>
    <property type="project" value="TreeGrafter"/>
</dbReference>
<proteinExistence type="inferred from homology"/>
<dbReference type="Proteomes" id="UP000824088">
    <property type="component" value="Unassembled WGS sequence"/>
</dbReference>
<dbReference type="PANTHER" id="PTHR31760:SF0">
    <property type="entry name" value="S-ADENOSYL-L-METHIONINE-DEPENDENT METHYLTRANSFERASES SUPERFAMILY PROTEIN"/>
    <property type="match status" value="1"/>
</dbReference>
<keyword evidence="4 6" id="KW-0808">Transferase</keyword>
<organism evidence="7 8">
    <name type="scientific">Candidatus Limadaptatus stercorigallinarum</name>
    <dbReference type="NCBI Taxonomy" id="2840845"/>
    <lineage>
        <taxon>Bacteria</taxon>
        <taxon>Bacillati</taxon>
        <taxon>Bacillota</taxon>
        <taxon>Clostridia</taxon>
        <taxon>Eubacteriales</taxon>
        <taxon>Candidatus Limadaptatus</taxon>
    </lineage>
</organism>
<dbReference type="EC" id="2.1.1.-" evidence="6"/>
<reference evidence="7" key="1">
    <citation type="submission" date="2020-10" db="EMBL/GenBank/DDBJ databases">
        <authorList>
            <person name="Gilroy R."/>
        </authorList>
    </citation>
    <scope>NUCLEOTIDE SEQUENCE</scope>
    <source>
        <strain evidence="7">1063</strain>
    </source>
</reference>
<dbReference type="NCBIfam" id="TIGR00138">
    <property type="entry name" value="rsmG_gidB"/>
    <property type="match status" value="1"/>
</dbReference>
<evidence type="ECO:0000313" key="7">
    <source>
        <dbReference type="EMBL" id="HIU20805.1"/>
    </source>
</evidence>
<feature type="binding site" evidence="6">
    <location>
        <begin position="99"/>
        <end position="101"/>
    </location>
    <ligand>
        <name>S-adenosyl-L-methionine</name>
        <dbReference type="ChEBI" id="CHEBI:59789"/>
    </ligand>
</feature>
<evidence type="ECO:0000256" key="4">
    <source>
        <dbReference type="ARBA" id="ARBA00022679"/>
    </source>
</evidence>
<dbReference type="PANTHER" id="PTHR31760">
    <property type="entry name" value="S-ADENOSYL-L-METHIONINE-DEPENDENT METHYLTRANSFERASES SUPERFAMILY PROTEIN"/>
    <property type="match status" value="1"/>
</dbReference>
<name>A0A9D1HT07_9FIRM</name>
<keyword evidence="3 6" id="KW-0489">Methyltransferase</keyword>
<feature type="binding site" evidence="6">
    <location>
        <position position="76"/>
    </location>
    <ligand>
        <name>S-adenosyl-L-methionine</name>
        <dbReference type="ChEBI" id="CHEBI:59789"/>
    </ligand>
</feature>
<dbReference type="GO" id="GO:0070043">
    <property type="term" value="F:rRNA (guanine-N7-)-methyltransferase activity"/>
    <property type="evidence" value="ECO:0007669"/>
    <property type="project" value="UniProtKB-UniRule"/>
</dbReference>
<dbReference type="InterPro" id="IPR003682">
    <property type="entry name" value="rRNA_ssu_MeTfrase_G"/>
</dbReference>
<feature type="binding site" evidence="6">
    <location>
        <position position="143"/>
    </location>
    <ligand>
        <name>S-adenosyl-L-methionine</name>
        <dbReference type="ChEBI" id="CHEBI:59789"/>
    </ligand>
</feature>
<comment type="subcellular location">
    <subcellularLocation>
        <location evidence="6">Cytoplasm</location>
    </subcellularLocation>
</comment>
<gene>
    <name evidence="6 7" type="primary">rsmG</name>
    <name evidence="7" type="ORF">IAD51_00970</name>
</gene>
<dbReference type="EMBL" id="DVMN01000015">
    <property type="protein sequence ID" value="HIU20805.1"/>
    <property type="molecule type" value="Genomic_DNA"/>
</dbReference>
<comment type="function">
    <text evidence="6">Specifically methylates the N7 position of a guanine in 16S rRNA.</text>
</comment>
<keyword evidence="5 6" id="KW-0949">S-adenosyl-L-methionine</keyword>
<evidence type="ECO:0000256" key="3">
    <source>
        <dbReference type="ARBA" id="ARBA00022603"/>
    </source>
</evidence>
<dbReference type="AlphaFoldDB" id="A0A9D1HT07"/>
<dbReference type="SUPFAM" id="SSF53335">
    <property type="entry name" value="S-adenosyl-L-methionine-dependent methyltransferases"/>
    <property type="match status" value="1"/>
</dbReference>
<comment type="caution">
    <text evidence="7">The sequence shown here is derived from an EMBL/GenBank/DDBJ whole genome shotgun (WGS) entry which is preliminary data.</text>
</comment>
<feature type="binding site" evidence="6">
    <location>
        <begin position="127"/>
        <end position="128"/>
    </location>
    <ligand>
        <name>S-adenosyl-L-methionine</name>
        <dbReference type="ChEBI" id="CHEBI:59789"/>
    </ligand>
</feature>
<feature type="binding site" evidence="6">
    <location>
        <position position="81"/>
    </location>
    <ligand>
        <name>S-adenosyl-L-methionine</name>
        <dbReference type="ChEBI" id="CHEBI:59789"/>
    </ligand>
</feature>